<evidence type="ECO:0000313" key="2">
    <source>
        <dbReference type="EMBL" id="KAK9827066.1"/>
    </source>
</evidence>
<accession>A0AAW1R083</accession>
<organism evidence="2 3">
    <name type="scientific">Apatococcus lobatus</name>
    <dbReference type="NCBI Taxonomy" id="904363"/>
    <lineage>
        <taxon>Eukaryota</taxon>
        <taxon>Viridiplantae</taxon>
        <taxon>Chlorophyta</taxon>
        <taxon>core chlorophytes</taxon>
        <taxon>Trebouxiophyceae</taxon>
        <taxon>Chlorellales</taxon>
        <taxon>Chlorellaceae</taxon>
        <taxon>Apatococcus</taxon>
    </lineage>
</organism>
<protein>
    <submittedName>
        <fullName evidence="2">Uncharacterized protein</fullName>
    </submittedName>
</protein>
<dbReference type="EMBL" id="JALJOS010000019">
    <property type="protein sequence ID" value="KAK9827066.1"/>
    <property type="molecule type" value="Genomic_DNA"/>
</dbReference>
<evidence type="ECO:0000256" key="1">
    <source>
        <dbReference type="SAM" id="MobiDB-lite"/>
    </source>
</evidence>
<comment type="caution">
    <text evidence="2">The sequence shown here is derived from an EMBL/GenBank/DDBJ whole genome shotgun (WGS) entry which is preliminary data.</text>
</comment>
<gene>
    <name evidence="2" type="ORF">WJX74_005350</name>
</gene>
<dbReference type="Proteomes" id="UP001438707">
    <property type="component" value="Unassembled WGS sequence"/>
</dbReference>
<keyword evidence="3" id="KW-1185">Reference proteome</keyword>
<proteinExistence type="predicted"/>
<name>A0AAW1R083_9CHLO</name>
<reference evidence="2 3" key="1">
    <citation type="journal article" date="2024" name="Nat. Commun.">
        <title>Phylogenomics reveals the evolutionary origins of lichenization in chlorophyte algae.</title>
        <authorList>
            <person name="Puginier C."/>
            <person name="Libourel C."/>
            <person name="Otte J."/>
            <person name="Skaloud P."/>
            <person name="Haon M."/>
            <person name="Grisel S."/>
            <person name="Petersen M."/>
            <person name="Berrin J.G."/>
            <person name="Delaux P.M."/>
            <person name="Dal Grande F."/>
            <person name="Keller J."/>
        </authorList>
    </citation>
    <scope>NUCLEOTIDE SEQUENCE [LARGE SCALE GENOMIC DNA]</scope>
    <source>
        <strain evidence="2 3">SAG 2145</strain>
    </source>
</reference>
<sequence length="311" mass="34076">MMAGFEPVRFLGGSDSKLPHTVRITPDGKKVSIIDIIMVVSFTDDNGKLTPSARTNSLTCLNRLCSDHPEVSSLRGNFKFPGQGQRETPVTGRKGILQIIALLRGKRAAKYRERTAQLVEQYIDADMGLADDITDRAWDNAVRDAQGASERPQPAEEGTELHKRIKSRDSTKALGAALKEKGVHQACYGYMNGGVNQAVAGMPTKIYRQVQVNLKPKEAAREAFTECMLGMTSLVNTKVANNLGEGKTLPSQVLFIKERCAKAAELLGLHEEAKVVQERRHINSNKRLMAEALTADKRARLDQAQAVPALA</sequence>
<feature type="region of interest" description="Disordered" evidence="1">
    <location>
        <begin position="143"/>
        <end position="166"/>
    </location>
</feature>
<evidence type="ECO:0000313" key="3">
    <source>
        <dbReference type="Proteomes" id="UP001438707"/>
    </source>
</evidence>
<dbReference type="AlphaFoldDB" id="A0AAW1R083"/>